<gene>
    <name evidence="5" type="ORF">B1R32_11718</name>
</gene>
<evidence type="ECO:0000256" key="2">
    <source>
        <dbReference type="ARBA" id="ARBA00022679"/>
    </source>
</evidence>
<dbReference type="EMBL" id="NIGF01000017">
    <property type="protein sequence ID" value="PQV62976.1"/>
    <property type="molecule type" value="Genomic_DNA"/>
</dbReference>
<evidence type="ECO:0000256" key="3">
    <source>
        <dbReference type="RuleBase" id="RU003694"/>
    </source>
</evidence>
<evidence type="ECO:0000313" key="6">
    <source>
        <dbReference type="Proteomes" id="UP000237684"/>
    </source>
</evidence>
<dbReference type="InterPro" id="IPR014030">
    <property type="entry name" value="Ketoacyl_synth_N"/>
</dbReference>
<dbReference type="AlphaFoldDB" id="A0A2S8SQB3"/>
<dbReference type="OrthoDB" id="9808669at2"/>
<dbReference type="Pfam" id="PF00109">
    <property type="entry name" value="ketoacyl-synt"/>
    <property type="match status" value="1"/>
</dbReference>
<dbReference type="InterPro" id="IPR000794">
    <property type="entry name" value="Beta-ketoacyl_synthase"/>
</dbReference>
<dbReference type="PANTHER" id="PTHR11712">
    <property type="entry name" value="POLYKETIDE SYNTHASE-RELATED"/>
    <property type="match status" value="1"/>
</dbReference>
<dbReference type="Proteomes" id="UP000237684">
    <property type="component" value="Unassembled WGS sequence"/>
</dbReference>
<dbReference type="InterPro" id="IPR016039">
    <property type="entry name" value="Thiolase-like"/>
</dbReference>
<organism evidence="5 6">
    <name type="scientific">Abditibacterium utsteinense</name>
    <dbReference type="NCBI Taxonomy" id="1960156"/>
    <lineage>
        <taxon>Bacteria</taxon>
        <taxon>Pseudomonadati</taxon>
        <taxon>Abditibacteriota</taxon>
        <taxon>Abditibacteriia</taxon>
        <taxon>Abditibacteriales</taxon>
        <taxon>Abditibacteriaceae</taxon>
        <taxon>Abditibacterium</taxon>
    </lineage>
</organism>
<proteinExistence type="inferred from homology"/>
<feature type="domain" description="Ketosynthase family 3 (KS3)" evidence="4">
    <location>
        <begin position="2"/>
        <end position="395"/>
    </location>
</feature>
<reference evidence="5 6" key="1">
    <citation type="journal article" date="2018" name="Syst. Appl. Microbiol.">
        <title>Abditibacterium utsteinense sp. nov., the first cultivated member of candidate phylum FBP, isolated from ice-free Antarctic soil samples.</title>
        <authorList>
            <person name="Tahon G."/>
            <person name="Tytgat B."/>
            <person name="Lebbe L."/>
            <person name="Carlier A."/>
            <person name="Willems A."/>
        </authorList>
    </citation>
    <scope>NUCLEOTIDE SEQUENCE [LARGE SCALE GENOMIC DNA]</scope>
    <source>
        <strain evidence="5 6">LMG 29911</strain>
    </source>
</reference>
<dbReference type="GO" id="GO:0004315">
    <property type="term" value="F:3-oxoacyl-[acyl-carrier-protein] synthase activity"/>
    <property type="evidence" value="ECO:0007669"/>
    <property type="project" value="TreeGrafter"/>
</dbReference>
<dbReference type="InterPro" id="IPR014031">
    <property type="entry name" value="Ketoacyl_synth_C"/>
</dbReference>
<dbReference type="SMART" id="SM00825">
    <property type="entry name" value="PKS_KS"/>
    <property type="match status" value="1"/>
</dbReference>
<protein>
    <submittedName>
        <fullName evidence="5">3-oxoacyl-[acyl-carrier-protein] synthase II/nodulation protein E</fullName>
    </submittedName>
</protein>
<dbReference type="Pfam" id="PF02801">
    <property type="entry name" value="Ketoacyl-synt_C"/>
    <property type="match status" value="1"/>
</dbReference>
<dbReference type="GO" id="GO:0006633">
    <property type="term" value="P:fatty acid biosynthetic process"/>
    <property type="evidence" value="ECO:0007669"/>
    <property type="project" value="TreeGrafter"/>
</dbReference>
<dbReference type="SUPFAM" id="SSF53901">
    <property type="entry name" value="Thiolase-like"/>
    <property type="match status" value="2"/>
</dbReference>
<evidence type="ECO:0000313" key="5">
    <source>
        <dbReference type="EMBL" id="PQV62976.1"/>
    </source>
</evidence>
<comment type="caution">
    <text evidence="5">The sequence shown here is derived from an EMBL/GenBank/DDBJ whole genome shotgun (WGS) entry which is preliminary data.</text>
</comment>
<comment type="similarity">
    <text evidence="1 3">Belongs to the thiolase-like superfamily. Beta-ketoacyl-ACP synthases family.</text>
</comment>
<accession>A0A2S8SQB3</accession>
<sequence length="396" mass="41778">MQQRIFITGTGTVCPLGIGVEAFWHALLESRSGIAPLTKIPTAGLRNPRGGEVSDFDWNQFGEEGDCDEASQFAFSAALEATAQAGLSLEELQRIGIVFGTNFGGAASWEATCDMARDGFSDPETFRQFLPDHAAFYTASRWKNEAPRATLSNACSSGAHAIGLAADWLKLGKCDIALAGGFDGLGISTLAGLSILRTISPDELRPFDKNRSGTLFGEGGAMLVLETQTSMEKRGAIPLAEFLGWSVNSNAYHLTAPDKDGAGLAAVMRRALENARLDSQKIRYVNAHGTGTQFNDLAETQAIHTVFGSHAMELAVSSIKAATSHTMGAAGALEAIATILALKNGVLPPTLNLETPDPNCDLDYVPNTAREAKIEFALSNSSGIGGNNASLVLGRV</sequence>
<keyword evidence="6" id="KW-1185">Reference proteome</keyword>
<keyword evidence="2 3" id="KW-0808">Transferase</keyword>
<name>A0A2S8SQB3_9BACT</name>
<dbReference type="Gene3D" id="3.40.47.10">
    <property type="match status" value="1"/>
</dbReference>
<evidence type="ECO:0000259" key="4">
    <source>
        <dbReference type="PROSITE" id="PS52004"/>
    </source>
</evidence>
<dbReference type="PROSITE" id="PS52004">
    <property type="entry name" value="KS3_2"/>
    <property type="match status" value="1"/>
</dbReference>
<dbReference type="InParanoid" id="A0A2S8SQB3"/>
<dbReference type="PANTHER" id="PTHR11712:SF336">
    <property type="entry name" value="3-OXOACYL-[ACYL-CARRIER-PROTEIN] SYNTHASE, MITOCHONDRIAL"/>
    <property type="match status" value="1"/>
</dbReference>
<evidence type="ECO:0000256" key="1">
    <source>
        <dbReference type="ARBA" id="ARBA00008467"/>
    </source>
</evidence>
<dbReference type="InterPro" id="IPR020841">
    <property type="entry name" value="PKS_Beta-ketoAc_synthase_dom"/>
</dbReference>
<dbReference type="FunFam" id="3.40.47.10:FF:000029">
    <property type="entry name" value="3-oxoacyl-[acyl-carrier-protein] synthase 1"/>
    <property type="match status" value="1"/>
</dbReference>
<dbReference type="RefSeq" id="WP_106380853.1">
    <property type="nucleotide sequence ID" value="NZ_NIGF01000017.1"/>
</dbReference>
<dbReference type="CDD" id="cd00834">
    <property type="entry name" value="KAS_I_II"/>
    <property type="match status" value="1"/>
</dbReference>